<evidence type="ECO:0000313" key="3">
    <source>
        <dbReference type="Proteomes" id="UP000016922"/>
    </source>
</evidence>
<dbReference type="InterPro" id="IPR008812">
    <property type="entry name" value="Ran_GTP-bd-rel"/>
</dbReference>
<dbReference type="Proteomes" id="UP000016922">
    <property type="component" value="Unassembled WGS sequence"/>
</dbReference>
<feature type="region of interest" description="Disordered" evidence="1">
    <location>
        <begin position="220"/>
        <end position="239"/>
    </location>
</feature>
<evidence type="ECO:0000256" key="1">
    <source>
        <dbReference type="SAM" id="MobiDB-lite"/>
    </source>
</evidence>
<dbReference type="GO" id="GO:0030695">
    <property type="term" value="F:GTPase regulator activity"/>
    <property type="evidence" value="ECO:0007669"/>
    <property type="project" value="TreeGrafter"/>
</dbReference>
<organism evidence="2 3">
    <name type="scientific">Glarea lozoyensis (strain ATCC 20868 / MF5171)</name>
    <dbReference type="NCBI Taxonomy" id="1116229"/>
    <lineage>
        <taxon>Eukaryota</taxon>
        <taxon>Fungi</taxon>
        <taxon>Dikarya</taxon>
        <taxon>Ascomycota</taxon>
        <taxon>Pezizomycotina</taxon>
        <taxon>Leotiomycetes</taxon>
        <taxon>Helotiales</taxon>
        <taxon>Helotiaceae</taxon>
        <taxon>Glarea</taxon>
    </lineage>
</organism>
<protein>
    <recommendedName>
        <fullName evidence="4">Ran-specific GTPase-activating protein 30</fullName>
    </recommendedName>
</protein>
<dbReference type="AlphaFoldDB" id="S3DJB6"/>
<dbReference type="OMA" id="WDPYNES"/>
<dbReference type="PANTHER" id="PTHR31010">
    <property type="entry name" value="RAN-SPECIFIC GTPASE-ACTIVATING PROTEIN 30-RELATED"/>
    <property type="match status" value="1"/>
</dbReference>
<proteinExistence type="predicted"/>
<name>S3DJB6_GLAL2</name>
<dbReference type="GO" id="GO:0005634">
    <property type="term" value="C:nucleus"/>
    <property type="evidence" value="ECO:0007669"/>
    <property type="project" value="TreeGrafter"/>
</dbReference>
<feature type="region of interest" description="Disordered" evidence="1">
    <location>
        <begin position="608"/>
        <end position="743"/>
    </location>
</feature>
<evidence type="ECO:0000313" key="2">
    <source>
        <dbReference type="EMBL" id="EPE26648.1"/>
    </source>
</evidence>
<feature type="region of interest" description="Disordered" evidence="1">
    <location>
        <begin position="519"/>
        <end position="542"/>
    </location>
</feature>
<dbReference type="OrthoDB" id="512915at2759"/>
<gene>
    <name evidence="2" type="ORF">GLAREA_02561</name>
</gene>
<reference evidence="2 3" key="1">
    <citation type="journal article" date="2013" name="BMC Genomics">
        <title>Genomics-driven discovery of the pneumocandin biosynthetic gene cluster in the fungus Glarea lozoyensis.</title>
        <authorList>
            <person name="Chen L."/>
            <person name="Yue Q."/>
            <person name="Zhang X."/>
            <person name="Xiang M."/>
            <person name="Wang C."/>
            <person name="Li S."/>
            <person name="Che Y."/>
            <person name="Ortiz-Lopez F.J."/>
            <person name="Bills G.F."/>
            <person name="Liu X."/>
            <person name="An Z."/>
        </authorList>
    </citation>
    <scope>NUCLEOTIDE SEQUENCE [LARGE SCALE GENOMIC DNA]</scope>
    <source>
        <strain evidence="3">ATCC 20868 / MF5171</strain>
    </source>
</reference>
<accession>S3DJB6</accession>
<dbReference type="EMBL" id="KE145370">
    <property type="protein sequence ID" value="EPE26648.1"/>
    <property type="molecule type" value="Genomic_DNA"/>
</dbReference>
<dbReference type="eggNOG" id="ENOG502R7I3">
    <property type="taxonomic scope" value="Eukaryota"/>
</dbReference>
<evidence type="ECO:0008006" key="4">
    <source>
        <dbReference type="Google" id="ProtNLM"/>
    </source>
</evidence>
<feature type="compositionally biased region" description="Basic and acidic residues" evidence="1">
    <location>
        <begin position="615"/>
        <end position="626"/>
    </location>
</feature>
<feature type="region of interest" description="Disordered" evidence="1">
    <location>
        <begin position="444"/>
        <end position="478"/>
    </location>
</feature>
<dbReference type="KEGG" id="glz:GLAREA_02561"/>
<dbReference type="GO" id="GO:0005737">
    <property type="term" value="C:cytoplasm"/>
    <property type="evidence" value="ECO:0007669"/>
    <property type="project" value="TreeGrafter"/>
</dbReference>
<feature type="compositionally biased region" description="Basic and acidic residues" evidence="1">
    <location>
        <begin position="416"/>
        <end position="425"/>
    </location>
</feature>
<dbReference type="Pfam" id="PF05508">
    <property type="entry name" value="Ran-binding"/>
    <property type="match status" value="1"/>
</dbReference>
<feature type="compositionally biased region" description="Acidic residues" evidence="1">
    <location>
        <begin position="444"/>
        <end position="455"/>
    </location>
</feature>
<dbReference type="HOGENOM" id="CLU_014536_1_1_1"/>
<dbReference type="PANTHER" id="PTHR31010:SF2">
    <property type="entry name" value="RAN-SPECIFIC GTPASE-ACTIVATING PROTEIN 30"/>
    <property type="match status" value="1"/>
</dbReference>
<dbReference type="GeneID" id="19461618"/>
<feature type="compositionally biased region" description="Low complexity" evidence="1">
    <location>
        <begin position="456"/>
        <end position="468"/>
    </location>
</feature>
<keyword evidence="3" id="KW-1185">Reference proteome</keyword>
<dbReference type="RefSeq" id="XP_008085838.1">
    <property type="nucleotide sequence ID" value="XM_008087647.1"/>
</dbReference>
<feature type="compositionally biased region" description="Low complexity" evidence="1">
    <location>
        <begin position="672"/>
        <end position="687"/>
    </location>
</feature>
<sequence>MEVLLAKITQHAYNHAIRVGICYTVQYTTRQATRFLKKVEDKKVLQELRKLQTKLEGKLRIVYPAIDMIELISARGNNTLESAVTLTKALRWDIQSLGARFEKASGAEEASPRSKRDARSRAEFELEVLQIIEDIKALIIRIDDAVPLINLAIATSGANPSTGLPQSVSPSRLMQASTILSHGDFAYNQDPSQPMQIGPPLTLSLYMLFAGHAAVERNGTEIDGDGNMHESTRKSEREMTWKEVLHKAQVKLMRVPLSDSERMSNATNGRQSFTAKVNASNEYAYQLHIVEDLDDDRVHNFEEDAAQPGPFDGVQLAGIREILPIHQISKIFYADTGKILNIGNDGEPNSPVLLLKRDINAKSPTRMMEEDEIRDDTYEETSNLFASQSLSDEDDEDQDGIDQQLRRESSVLPETPVKEEFSEAWRLPPDLDHEWLAFEVYNEDEDPDSEDEEESIPSSSGDSSPLRSEQLEEPLSPNEDILNKNLKELHLESESPTPFQSPAPTPYTQLIRTPAARNPDSSLLEHSAPPTPHIPLPTRSDPYGTIRTSLSLLEMLIRLTSLQQFQQSSHLSIPDQTLNFFLTDASTTSGLSTEARRAARDEARRKMGFDPYDESPIKHHGEEYQRHGGYASPTRDAYYEDDYVRQTTESPSLPPRTIEARRHQTPDPWLQRAPSSSPARTSRTPESPYRPVKKATRPLVRVKQEGRKMKGSPLGRGMSVETDSTLGTSPGTPTFVGCVEESS</sequence>
<feature type="region of interest" description="Disordered" evidence="1">
    <location>
        <begin position="406"/>
        <end position="425"/>
    </location>
</feature>
<feature type="compositionally biased region" description="Polar residues" evidence="1">
    <location>
        <begin position="721"/>
        <end position="732"/>
    </location>
</feature>